<feature type="region of interest" description="Disordered" evidence="11">
    <location>
        <begin position="217"/>
        <end position="240"/>
    </location>
</feature>
<dbReference type="SMART" id="SM00408">
    <property type="entry name" value="IGc2"/>
    <property type="match status" value="2"/>
</dbReference>
<protein>
    <recommendedName>
        <fullName evidence="2">non-specific serine/threonine protein kinase</fullName>
        <ecNumber evidence="2">2.7.11.1</ecNumber>
    </recommendedName>
</protein>
<proteinExistence type="inferred from homology"/>
<reference evidence="14" key="2">
    <citation type="submission" date="2025-08" db="UniProtKB">
        <authorList>
            <consortium name="Ensembl"/>
        </authorList>
    </citation>
    <scope>IDENTIFICATION</scope>
</reference>
<keyword evidence="7" id="KW-1015">Disulfide bond</keyword>
<evidence type="ECO:0000313" key="15">
    <source>
        <dbReference type="Proteomes" id="UP000694397"/>
    </source>
</evidence>
<dbReference type="Pfam" id="PF07679">
    <property type="entry name" value="I-set"/>
    <property type="match status" value="2"/>
</dbReference>
<evidence type="ECO:0000256" key="10">
    <source>
        <dbReference type="ARBA" id="ARBA00048679"/>
    </source>
</evidence>
<feature type="region of interest" description="Disordered" evidence="11">
    <location>
        <begin position="1463"/>
        <end position="1537"/>
    </location>
</feature>
<evidence type="ECO:0000256" key="3">
    <source>
        <dbReference type="ARBA" id="ARBA00022527"/>
    </source>
</evidence>
<evidence type="ECO:0000256" key="11">
    <source>
        <dbReference type="SAM" id="MobiDB-lite"/>
    </source>
</evidence>
<dbReference type="PROSITE" id="PS51158">
    <property type="entry name" value="ALPHA_KINASE"/>
    <property type="match status" value="1"/>
</dbReference>
<accession>A0A8C9SHY6</accession>
<keyword evidence="15" id="KW-1185">Reference proteome</keyword>
<evidence type="ECO:0000256" key="1">
    <source>
        <dbReference type="ARBA" id="ARBA00008651"/>
    </source>
</evidence>
<comment type="catalytic activity">
    <reaction evidence="10">
        <text>L-seryl-[protein] + ATP = O-phospho-L-seryl-[protein] + ADP + H(+)</text>
        <dbReference type="Rhea" id="RHEA:17989"/>
        <dbReference type="Rhea" id="RHEA-COMP:9863"/>
        <dbReference type="Rhea" id="RHEA-COMP:11604"/>
        <dbReference type="ChEBI" id="CHEBI:15378"/>
        <dbReference type="ChEBI" id="CHEBI:29999"/>
        <dbReference type="ChEBI" id="CHEBI:30616"/>
        <dbReference type="ChEBI" id="CHEBI:83421"/>
        <dbReference type="ChEBI" id="CHEBI:456216"/>
        <dbReference type="EC" id="2.7.11.1"/>
    </reaction>
</comment>
<keyword evidence="6" id="KW-0418">Kinase</keyword>
<keyword evidence="3" id="KW-0723">Serine/threonine-protein kinase</keyword>
<dbReference type="PROSITE" id="PS50835">
    <property type="entry name" value="IG_LIKE"/>
    <property type="match status" value="2"/>
</dbReference>
<dbReference type="InterPro" id="IPR011009">
    <property type="entry name" value="Kinase-like_dom_sf"/>
</dbReference>
<dbReference type="InterPro" id="IPR013783">
    <property type="entry name" value="Ig-like_fold"/>
</dbReference>
<feature type="compositionally biased region" description="Polar residues" evidence="11">
    <location>
        <begin position="176"/>
        <end position="187"/>
    </location>
</feature>
<dbReference type="Proteomes" id="UP000694397">
    <property type="component" value="Chromosome 11"/>
</dbReference>
<evidence type="ECO:0000259" key="12">
    <source>
        <dbReference type="PROSITE" id="PS50835"/>
    </source>
</evidence>
<dbReference type="GeneTree" id="ENSGT00940000158534"/>
<keyword evidence="8" id="KW-0393">Immunoglobulin domain</keyword>
<feature type="region of interest" description="Disordered" evidence="11">
    <location>
        <begin position="843"/>
        <end position="868"/>
    </location>
</feature>
<feature type="domain" description="Alpha-type protein kinase" evidence="13">
    <location>
        <begin position="1224"/>
        <end position="1455"/>
    </location>
</feature>
<dbReference type="CDD" id="cd16973">
    <property type="entry name" value="Alpha_kinase_ALPK3"/>
    <property type="match status" value="1"/>
</dbReference>
<evidence type="ECO:0000256" key="2">
    <source>
        <dbReference type="ARBA" id="ARBA00012513"/>
    </source>
</evidence>
<dbReference type="SMART" id="SM00811">
    <property type="entry name" value="Alpha_kinase"/>
    <property type="match status" value="1"/>
</dbReference>
<dbReference type="EC" id="2.7.11.1" evidence="2"/>
<feature type="region of interest" description="Disordered" evidence="11">
    <location>
        <begin position="1038"/>
        <end position="1109"/>
    </location>
</feature>
<evidence type="ECO:0000256" key="8">
    <source>
        <dbReference type="ARBA" id="ARBA00023319"/>
    </source>
</evidence>
<feature type="compositionally biased region" description="Basic and acidic residues" evidence="11">
    <location>
        <begin position="574"/>
        <end position="583"/>
    </location>
</feature>
<dbReference type="Pfam" id="PF02816">
    <property type="entry name" value="Alpha_kinase"/>
    <property type="match status" value="1"/>
</dbReference>
<keyword evidence="4" id="KW-0808">Transferase</keyword>
<dbReference type="GO" id="GO:0005524">
    <property type="term" value="F:ATP binding"/>
    <property type="evidence" value="ECO:0007669"/>
    <property type="project" value="InterPro"/>
</dbReference>
<evidence type="ECO:0000256" key="4">
    <source>
        <dbReference type="ARBA" id="ARBA00022679"/>
    </source>
</evidence>
<comment type="catalytic activity">
    <reaction evidence="9">
        <text>L-threonyl-[protein] + ATP = O-phospho-L-threonyl-[protein] + ADP + H(+)</text>
        <dbReference type="Rhea" id="RHEA:46608"/>
        <dbReference type="Rhea" id="RHEA-COMP:11060"/>
        <dbReference type="Rhea" id="RHEA-COMP:11605"/>
        <dbReference type="ChEBI" id="CHEBI:15378"/>
        <dbReference type="ChEBI" id="CHEBI:30013"/>
        <dbReference type="ChEBI" id="CHEBI:30616"/>
        <dbReference type="ChEBI" id="CHEBI:61977"/>
        <dbReference type="ChEBI" id="CHEBI:456216"/>
        <dbReference type="EC" id="2.7.11.1"/>
    </reaction>
</comment>
<comment type="similarity">
    <text evidence="1">Belongs to the protein kinase superfamily. Alpha-type protein kinase family. ALPK subfamily.</text>
</comment>
<reference evidence="14" key="3">
    <citation type="submission" date="2025-09" db="UniProtKB">
        <authorList>
            <consortium name="Ensembl"/>
        </authorList>
    </citation>
    <scope>IDENTIFICATION</scope>
</reference>
<dbReference type="SUPFAM" id="SSF48726">
    <property type="entry name" value="Immunoglobulin"/>
    <property type="match status" value="2"/>
</dbReference>
<dbReference type="SUPFAM" id="SSF56112">
    <property type="entry name" value="Protein kinase-like (PK-like)"/>
    <property type="match status" value="1"/>
</dbReference>
<evidence type="ECO:0000313" key="14">
    <source>
        <dbReference type="Ensembl" id="ENSSFOP00015031718.2"/>
    </source>
</evidence>
<evidence type="ECO:0000256" key="9">
    <source>
        <dbReference type="ARBA" id="ARBA00047899"/>
    </source>
</evidence>
<dbReference type="PANTHER" id="PTHR47091">
    <property type="entry name" value="ALPHA-PROTEIN KINASE 2-RELATED"/>
    <property type="match status" value="1"/>
</dbReference>
<sequence length="1537" mass="169633">MSFVSMSDELLLSTLFSPSYSSHRYSHYNLCFRSTLCSVMAQLTEETQPSFETTLKSKAVSESCNVKFTCVVTGYPVPELTWYKDDMEMDRYCGLPKYEIFRNGKTHTLHIYNCTLEDAAIYQASARNSKGIVTCSGVLEVGTMNEYQIHQRFFAKLKQKAQNKKKELEESRQQSKDNVQSPISLEPSQRKLLSPGETSGLVVDRDGLLKAQDKETVAEAGITEGALESTEPPEGTTELPNGFPVINENAKPPLTYIFETVEVVTTRQTNKGSQCKKKIKISNGEVSEKGGMSEDSGNVKEVSEGDVKPNDSNLEASNKEGTVRGPEARIIEQIESKLEPPNRECHARVCPPGIIELNGSNLEEHNKEAIIRVPVAGIKEPSDSNLEAFNKEGTVRDPETGIAEQIESKLEAPNKECIAKVCIPGITELNESNLEQHSKGDIVRDPVTEIKEPNDSNLEPPNKECNTRVYEPGIIELSESQLEQTNKEAIVTSSEAVIKESNESNLGLLNKEGIVKVFDAGIAEPIDSKLEPPNKECSVRVPETGTTHSIESKHKLPTNECNVRFPDSEITEPTESKEEPPNKECHVRVLDLGFSEPNESKLEISDNKGIVTVPEAGITKQLKSNLELPTKKCITPEVIEHERHVLKPHDFERKYKDDLEAPEYLVHNTYISKQSHLEESQMCPTALLGSVLSTKHAELPMAPSVGPVLSNVRDEVYLLGSESKSDLNRQNQDNTSTLEKTSSFVTETGNDFFSVQSIHIEESYKVNETESAADNKKDATTVIPTLKALTNVPGFVAPPISVTFVDSNCEKASHCKDEINEVQSLVSLLREVKNDLDTERLGVSSSLEGKKENSSFAQYTDQGPDARHPGVTDCSTVAPLGFSTSKQTSSPPMPVSAPNEFPKKTSPLVGCTEPEWSEQGCKTDCVTFIGHVQKDKSAAETVSTTIPQTPLLSPATMRRFAAKGISYLHSPGLVAVPTIQIETAMFGEKTGERQSGKDGMLPCESSPKLKRADSFTIIPSATPEELASGARRKIFISKTKGEEAESTNLGAQTRSTSLGAPTSQQTPPLERCSPILARKKATLQVPKEYEKSEETETTSTDEKLAEKKTDPFKAPQVIRKIRGEPFSDATGHLKLWCQFFNVLSDSTIKWYRDDLSIAEMERRSGDESQVALAIVQASSRDCGVYSCTIKNEYGMDSTDFLLSADSMFYSSGEEIEMTPMVFSKGLADSGCWGEKLFGRIVIAEVHVGEGCAHKACKVKVIYGLEPVFESGSTCVIKVRNPIAYGTREENNLLERNLEITKEECKRQNLIRQYCNIFAAEARVIENFGLPLEIIPLYLMYRPANTVPYATMEADLRGIFLRYCLIDSTGRLIMRNVSEVEQKCYTFQHWIHQFTNGNLLVTQLEGVGTKITNVRIATKSKGYQGLSDSGNPQVFQQFATQHHCNQYCGLLGLHSLKTLDSLQQPIKPKGSRSPLATRKMDSGSGSSSPQLQKKGALSPQAPKKVLSSPKMAKKSEASDSKSTSKHKTVEVPKVVRMR</sequence>
<feature type="region of interest" description="Disordered" evidence="11">
    <location>
        <begin position="165"/>
        <end position="199"/>
    </location>
</feature>
<dbReference type="GO" id="GO:0055013">
    <property type="term" value="P:cardiac muscle cell development"/>
    <property type="evidence" value="ECO:0007669"/>
    <property type="project" value="TreeGrafter"/>
</dbReference>
<dbReference type="PANTHER" id="PTHR47091:SF1">
    <property type="entry name" value="ALPHA-PROTEIN KINASE 3"/>
    <property type="match status" value="1"/>
</dbReference>
<feature type="domain" description="Ig-like" evidence="12">
    <location>
        <begin position="1115"/>
        <end position="1203"/>
    </location>
</feature>
<gene>
    <name evidence="14" type="primary">alpk3a</name>
</gene>
<feature type="compositionally biased region" description="Basic and acidic residues" evidence="11">
    <location>
        <begin position="1087"/>
        <end position="1109"/>
    </location>
</feature>
<feature type="region of interest" description="Disordered" evidence="11">
    <location>
        <begin position="533"/>
        <end position="583"/>
    </location>
</feature>
<evidence type="ECO:0000256" key="7">
    <source>
        <dbReference type="ARBA" id="ARBA00023157"/>
    </source>
</evidence>
<feature type="region of interest" description="Disordered" evidence="11">
    <location>
        <begin position="286"/>
        <end position="325"/>
    </location>
</feature>
<dbReference type="InterPro" id="IPR003599">
    <property type="entry name" value="Ig_sub"/>
</dbReference>
<dbReference type="InterPro" id="IPR004166">
    <property type="entry name" value="a-kinase_dom"/>
</dbReference>
<dbReference type="SMART" id="SM00409">
    <property type="entry name" value="IG"/>
    <property type="match status" value="2"/>
</dbReference>
<evidence type="ECO:0000256" key="6">
    <source>
        <dbReference type="ARBA" id="ARBA00022777"/>
    </source>
</evidence>
<feature type="compositionally biased region" description="Basic and acidic residues" evidence="11">
    <location>
        <begin position="165"/>
        <end position="175"/>
    </location>
</feature>
<keyword evidence="5" id="KW-0677">Repeat</keyword>
<dbReference type="Ensembl" id="ENSSFOT00015032073.2">
    <property type="protein sequence ID" value="ENSSFOP00015031718.2"/>
    <property type="gene ID" value="ENSSFOG00015020291.2"/>
</dbReference>
<dbReference type="OrthoDB" id="301415at2759"/>
<organism evidence="14 15">
    <name type="scientific">Scleropages formosus</name>
    <name type="common">Asian bonytongue</name>
    <name type="synonym">Osteoglossum formosum</name>
    <dbReference type="NCBI Taxonomy" id="113540"/>
    <lineage>
        <taxon>Eukaryota</taxon>
        <taxon>Metazoa</taxon>
        <taxon>Chordata</taxon>
        <taxon>Craniata</taxon>
        <taxon>Vertebrata</taxon>
        <taxon>Euteleostomi</taxon>
        <taxon>Actinopterygii</taxon>
        <taxon>Neopterygii</taxon>
        <taxon>Teleostei</taxon>
        <taxon>Osteoglossocephala</taxon>
        <taxon>Osteoglossomorpha</taxon>
        <taxon>Osteoglossiformes</taxon>
        <taxon>Osteoglossidae</taxon>
        <taxon>Scleropages</taxon>
    </lineage>
</organism>
<evidence type="ECO:0000259" key="13">
    <source>
        <dbReference type="PROSITE" id="PS51158"/>
    </source>
</evidence>
<name>A0A8C9SHY6_SCLFO</name>
<reference evidence="14 15" key="1">
    <citation type="submission" date="2019-04" db="EMBL/GenBank/DDBJ databases">
        <authorList>
            <consortium name="Wellcome Sanger Institute Data Sharing"/>
        </authorList>
    </citation>
    <scope>NUCLEOTIDE SEQUENCE [LARGE SCALE GENOMIC DNA]</scope>
</reference>
<feature type="compositionally biased region" description="Basic and acidic residues" evidence="11">
    <location>
        <begin position="286"/>
        <end position="309"/>
    </location>
</feature>
<dbReference type="FunFam" id="2.60.40.10:FF:000069">
    <property type="entry name" value="Alpha-protein kinase 3"/>
    <property type="match status" value="1"/>
</dbReference>
<dbReference type="InterPro" id="IPR007110">
    <property type="entry name" value="Ig-like_dom"/>
</dbReference>
<dbReference type="InterPro" id="IPR036179">
    <property type="entry name" value="Ig-like_dom_sf"/>
</dbReference>
<dbReference type="InterPro" id="IPR003598">
    <property type="entry name" value="Ig_sub2"/>
</dbReference>
<dbReference type="GO" id="GO:0005634">
    <property type="term" value="C:nucleus"/>
    <property type="evidence" value="ECO:0007669"/>
    <property type="project" value="TreeGrafter"/>
</dbReference>
<dbReference type="Gene3D" id="2.60.40.10">
    <property type="entry name" value="Immunoglobulins"/>
    <property type="match status" value="2"/>
</dbReference>
<feature type="domain" description="Ig-like" evidence="12">
    <location>
        <begin position="49"/>
        <end position="140"/>
    </location>
</feature>
<dbReference type="Gene3D" id="3.20.200.10">
    <property type="entry name" value="MHCK/EF2 kinase"/>
    <property type="match status" value="1"/>
</dbReference>
<dbReference type="InterPro" id="IPR013098">
    <property type="entry name" value="Ig_I-set"/>
</dbReference>
<dbReference type="GO" id="GO:0004674">
    <property type="term" value="F:protein serine/threonine kinase activity"/>
    <property type="evidence" value="ECO:0007669"/>
    <property type="project" value="UniProtKB-KW"/>
</dbReference>
<evidence type="ECO:0000256" key="5">
    <source>
        <dbReference type="ARBA" id="ARBA00022737"/>
    </source>
</evidence>
<feature type="compositionally biased region" description="Polar residues" evidence="11">
    <location>
        <begin position="1046"/>
        <end position="1067"/>
    </location>
</feature>